<dbReference type="GeneTree" id="ENSGT00940000167600"/>
<evidence type="ECO:0000313" key="5">
    <source>
        <dbReference type="Ensembl" id="ENSSAUP00010027733.1"/>
    </source>
</evidence>
<dbReference type="AlphaFoldDB" id="A0A671VLB5"/>
<feature type="compositionally biased region" description="Low complexity" evidence="3">
    <location>
        <begin position="311"/>
        <end position="320"/>
    </location>
</feature>
<dbReference type="Pfam" id="PF01576">
    <property type="entry name" value="Myosin_tail_1"/>
    <property type="match status" value="1"/>
</dbReference>
<dbReference type="InParanoid" id="A0A671VLB5"/>
<evidence type="ECO:0000313" key="6">
    <source>
        <dbReference type="Proteomes" id="UP000472265"/>
    </source>
</evidence>
<reference evidence="5" key="3">
    <citation type="submission" date="2025-09" db="UniProtKB">
        <authorList>
            <consortium name="Ensembl"/>
        </authorList>
    </citation>
    <scope>IDENTIFICATION</scope>
</reference>
<feature type="region of interest" description="Disordered" evidence="3">
    <location>
        <begin position="1012"/>
        <end position="1043"/>
    </location>
</feature>
<dbReference type="GO" id="GO:0016459">
    <property type="term" value="C:myosin complex"/>
    <property type="evidence" value="ECO:0007669"/>
    <property type="project" value="InterPro"/>
</dbReference>
<dbReference type="Proteomes" id="UP000472265">
    <property type="component" value="Chromosome 12"/>
</dbReference>
<feature type="region of interest" description="Disordered" evidence="3">
    <location>
        <begin position="423"/>
        <end position="443"/>
    </location>
</feature>
<feature type="coiled-coil region" evidence="2">
    <location>
        <begin position="586"/>
        <end position="732"/>
    </location>
</feature>
<dbReference type="PANTHER" id="PTHR46349:SF2">
    <property type="entry name" value="CINGULIN-LIKE PROTEIN 1"/>
    <property type="match status" value="1"/>
</dbReference>
<feature type="compositionally biased region" description="Acidic residues" evidence="3">
    <location>
        <begin position="1075"/>
        <end position="1084"/>
    </location>
</feature>
<feature type="compositionally biased region" description="Polar residues" evidence="3">
    <location>
        <begin position="209"/>
        <end position="225"/>
    </location>
</feature>
<dbReference type="InterPro" id="IPR002928">
    <property type="entry name" value="Myosin_tail"/>
</dbReference>
<dbReference type="OMA" id="IDCPVGG"/>
<feature type="compositionally biased region" description="Polar residues" evidence="3">
    <location>
        <begin position="329"/>
        <end position="358"/>
    </location>
</feature>
<keyword evidence="1 2" id="KW-0175">Coiled coil</keyword>
<keyword evidence="6" id="KW-1185">Reference proteome</keyword>
<gene>
    <name evidence="5" type="primary">LOC115593208</name>
</gene>
<protein>
    <recommendedName>
        <fullName evidence="4">Myosin tail domain-containing protein</fullName>
    </recommendedName>
</protein>
<sequence length="1095" mass="125044">MKVDNICESSLSLPSQCPEFQRNREDFPASLDKLRQLIEAKVHSLQSPVTEEHQGLVCEENTGRGGLWRFAALSEELTFHLQQLQRQTEQELGNIHTQLLHIEGRHQLLTTELFDLQEKKKQTEQELKRNSGLQASTFQLCACRELQSSITERQLQSERLVFQEEALSALHNLLTQDLQRYQAETQRLTCFTQKILKQSHRSDREETSNHSMQGKNETEQGNNMPAPQVTSSQSSLSSHQTTNKEEAEQAWRAGSKSRDLKGLSCGSSLRRTGSIKDLISKFSGPDHDSSSRSPQSPSSGAGKVALESPKSKSSPSSPSSVGQYESPVPSITVTPSVIDTSQNEAGSTQTDTKTSQITARIDCPVDGSAVKTSQTRTPDSGRDSVADSGMGSEHSEEEPTTPRVVQTSQNPKYQLLLNSEMKTNGVSGRDADGPGGGGLMGENGPRLARWETNRLGTNNYRGSLESLASRDWDTMSDRLGVVDSPSRVFNSPYATATSLEYNPMHRMSEFKGGLSPATSEMNLYNFNSRSTSPVGIPTPTLTINRPRFSAYDSLLKRRTEVNNPVVPTHYSMRSATIGAPKGKNYVEELTKQLDEFRKRNQFLEAESVEMEKERNQIRFEMRSLLVNNEDLLRTNTQLTNEMKRMREQMIEMEREIQTMGEKYRAMEIEVKAARDVMVEANTQEYAFNFLQQSLQNKIQDAEENLEKQTQHAQTLSEKLWMTERQLEELEVHKETRDKKTSELNSTIFRLETELAEALQVSTQATATLHLQQKLREDSQLRVEELEESLLEKEQELQGLQTLVNKLQGEVSGKLITKEQTLEEEIQLRERIQLQCKQAERMVDDLQMELHTTNQAKDDLAKQVKQAQEKMIDLESDLEELHDSEQRWAAKHKRAIEQTEQLQLKLIQEKDLNDLLESEKASMERQLRELRLEVEELQSSKVQEDVISRTENRVKELENALRTEERNKSVLSNSVNKLERRINELTDQMEEEHRIANEQKDLMTQRIRSLKRQVNEAEEEASRKEAQYRSAQRELAEERETSSRLQRQLLDQHLQTKRKETLSIRQTLDSLRLDLSVDDEDEDQPLQEQTNSVTKV</sequence>
<name>A0A671VLB5_SPAAU</name>
<reference evidence="5" key="2">
    <citation type="submission" date="2025-08" db="UniProtKB">
        <authorList>
            <consortium name="Ensembl"/>
        </authorList>
    </citation>
    <scope>IDENTIFICATION</scope>
</reference>
<dbReference type="PANTHER" id="PTHR46349">
    <property type="entry name" value="CINGULIN-LIKE PROTEIN 1-RELATED"/>
    <property type="match status" value="1"/>
</dbReference>
<evidence type="ECO:0000256" key="1">
    <source>
        <dbReference type="ARBA" id="ARBA00023054"/>
    </source>
</evidence>
<feature type="compositionally biased region" description="Low complexity" evidence="3">
    <location>
        <begin position="228"/>
        <end position="241"/>
    </location>
</feature>
<feature type="compositionally biased region" description="Basic and acidic residues" evidence="3">
    <location>
        <begin position="1019"/>
        <end position="1041"/>
    </location>
</feature>
<accession>A0A671VLB5</accession>
<feature type="domain" description="Myosin tail" evidence="4">
    <location>
        <begin position="822"/>
        <end position="1048"/>
    </location>
</feature>
<dbReference type="Ensembl" id="ENSSAUT00010029246.1">
    <property type="protein sequence ID" value="ENSSAUP00010027733.1"/>
    <property type="gene ID" value="ENSSAUG00010011975.1"/>
</dbReference>
<feature type="region of interest" description="Disordered" evidence="3">
    <location>
        <begin position="197"/>
        <end position="409"/>
    </location>
</feature>
<evidence type="ECO:0000256" key="2">
    <source>
        <dbReference type="SAM" id="Coils"/>
    </source>
</evidence>
<evidence type="ECO:0000256" key="3">
    <source>
        <dbReference type="SAM" id="MobiDB-lite"/>
    </source>
</evidence>
<evidence type="ECO:0000259" key="4">
    <source>
        <dbReference type="Pfam" id="PF01576"/>
    </source>
</evidence>
<reference evidence="5" key="1">
    <citation type="submission" date="2021-04" db="EMBL/GenBank/DDBJ databases">
        <authorList>
            <consortium name="Wellcome Sanger Institute Data Sharing"/>
        </authorList>
    </citation>
    <scope>NUCLEOTIDE SEQUENCE [LARGE SCALE GENOMIC DNA]</scope>
</reference>
<organism evidence="5 6">
    <name type="scientific">Sparus aurata</name>
    <name type="common">Gilthead sea bream</name>
    <dbReference type="NCBI Taxonomy" id="8175"/>
    <lineage>
        <taxon>Eukaryota</taxon>
        <taxon>Metazoa</taxon>
        <taxon>Chordata</taxon>
        <taxon>Craniata</taxon>
        <taxon>Vertebrata</taxon>
        <taxon>Euteleostomi</taxon>
        <taxon>Actinopterygii</taxon>
        <taxon>Neopterygii</taxon>
        <taxon>Teleostei</taxon>
        <taxon>Neoteleostei</taxon>
        <taxon>Acanthomorphata</taxon>
        <taxon>Eupercaria</taxon>
        <taxon>Spariformes</taxon>
        <taxon>Sparidae</taxon>
        <taxon>Sparus</taxon>
    </lineage>
</organism>
<proteinExistence type="predicted"/>
<feature type="region of interest" description="Disordered" evidence="3">
    <location>
        <begin position="1073"/>
        <end position="1095"/>
    </location>
</feature>
<dbReference type="GO" id="GO:0005923">
    <property type="term" value="C:bicellular tight junction"/>
    <property type="evidence" value="ECO:0007669"/>
    <property type="project" value="TreeGrafter"/>
</dbReference>
<dbReference type="GO" id="GO:0150105">
    <property type="term" value="P:protein localization to cell-cell junction"/>
    <property type="evidence" value="ECO:0007669"/>
    <property type="project" value="TreeGrafter"/>
</dbReference>